<proteinExistence type="predicted"/>
<organism evidence="1 2">
    <name type="scientific">Solanum verrucosum</name>
    <dbReference type="NCBI Taxonomy" id="315347"/>
    <lineage>
        <taxon>Eukaryota</taxon>
        <taxon>Viridiplantae</taxon>
        <taxon>Streptophyta</taxon>
        <taxon>Embryophyta</taxon>
        <taxon>Tracheophyta</taxon>
        <taxon>Spermatophyta</taxon>
        <taxon>Magnoliopsida</taxon>
        <taxon>eudicotyledons</taxon>
        <taxon>Gunneridae</taxon>
        <taxon>Pentapetalae</taxon>
        <taxon>asterids</taxon>
        <taxon>lamiids</taxon>
        <taxon>Solanales</taxon>
        <taxon>Solanaceae</taxon>
        <taxon>Solanoideae</taxon>
        <taxon>Solaneae</taxon>
        <taxon>Solanum</taxon>
    </lineage>
</organism>
<accession>A0AAF0ZHT7</accession>
<dbReference type="Proteomes" id="UP001234989">
    <property type="component" value="Chromosome 8"/>
</dbReference>
<evidence type="ECO:0000313" key="2">
    <source>
        <dbReference type="Proteomes" id="UP001234989"/>
    </source>
</evidence>
<name>A0AAF0ZHT7_SOLVR</name>
<keyword evidence="2" id="KW-1185">Reference proteome</keyword>
<dbReference type="EMBL" id="CP133619">
    <property type="protein sequence ID" value="WMV40336.1"/>
    <property type="molecule type" value="Genomic_DNA"/>
</dbReference>
<dbReference type="AlphaFoldDB" id="A0AAF0ZHT7"/>
<sequence>MTRLTSKCSGILKVDIKDDEWHHSHMAARSLFRYLKAYSWKFMASRVACNILGPIGSLHISRNLVALLLINELALTPWETSLSFTCFVPGFLLPQHLRLDFASFKLLKRHLIDHPPPSSQIACLLEL</sequence>
<reference evidence="1" key="1">
    <citation type="submission" date="2023-08" db="EMBL/GenBank/DDBJ databases">
        <title>A de novo genome assembly of Solanum verrucosum Schlechtendal, a Mexican diploid species geographically isolated from the other diploid A-genome species in potato relatives.</title>
        <authorList>
            <person name="Hosaka K."/>
        </authorList>
    </citation>
    <scope>NUCLEOTIDE SEQUENCE</scope>
    <source>
        <tissue evidence="1">Young leaves</tissue>
    </source>
</reference>
<gene>
    <name evidence="1" type="ORF">MTR67_033721</name>
</gene>
<protein>
    <submittedName>
        <fullName evidence="1">Uncharacterized protein</fullName>
    </submittedName>
</protein>
<evidence type="ECO:0000313" key="1">
    <source>
        <dbReference type="EMBL" id="WMV40336.1"/>
    </source>
</evidence>